<keyword evidence="3" id="KW-1185">Reference proteome</keyword>
<feature type="compositionally biased region" description="Basic residues" evidence="1">
    <location>
        <begin position="95"/>
        <end position="119"/>
    </location>
</feature>
<feature type="compositionally biased region" description="Low complexity" evidence="1">
    <location>
        <begin position="136"/>
        <end position="145"/>
    </location>
</feature>
<dbReference type="Proteomes" id="UP000256970">
    <property type="component" value="Unassembled WGS sequence"/>
</dbReference>
<name>A0A383WPW6_TETOB</name>
<evidence type="ECO:0000313" key="2">
    <source>
        <dbReference type="EMBL" id="SZX79461.1"/>
    </source>
</evidence>
<feature type="compositionally biased region" description="Acidic residues" evidence="1">
    <location>
        <begin position="124"/>
        <end position="134"/>
    </location>
</feature>
<proteinExistence type="predicted"/>
<dbReference type="EMBL" id="FNXT01001367">
    <property type="protein sequence ID" value="SZX79461.1"/>
    <property type="molecule type" value="Genomic_DNA"/>
</dbReference>
<evidence type="ECO:0000256" key="1">
    <source>
        <dbReference type="SAM" id="MobiDB-lite"/>
    </source>
</evidence>
<organism evidence="2 3">
    <name type="scientific">Tetradesmus obliquus</name>
    <name type="common">Green alga</name>
    <name type="synonym">Acutodesmus obliquus</name>
    <dbReference type="NCBI Taxonomy" id="3088"/>
    <lineage>
        <taxon>Eukaryota</taxon>
        <taxon>Viridiplantae</taxon>
        <taxon>Chlorophyta</taxon>
        <taxon>core chlorophytes</taxon>
        <taxon>Chlorophyceae</taxon>
        <taxon>CS clade</taxon>
        <taxon>Sphaeropleales</taxon>
        <taxon>Scenedesmaceae</taxon>
        <taxon>Tetradesmus</taxon>
    </lineage>
</organism>
<reference evidence="2 3" key="1">
    <citation type="submission" date="2016-10" db="EMBL/GenBank/DDBJ databases">
        <authorList>
            <person name="Cai Z."/>
        </authorList>
    </citation>
    <scope>NUCLEOTIDE SEQUENCE [LARGE SCALE GENOMIC DNA]</scope>
</reference>
<evidence type="ECO:0000313" key="3">
    <source>
        <dbReference type="Proteomes" id="UP000256970"/>
    </source>
</evidence>
<accession>A0A383WPW6</accession>
<protein>
    <submittedName>
        <fullName evidence="2">Uncharacterized protein</fullName>
    </submittedName>
</protein>
<feature type="compositionally biased region" description="Low complexity" evidence="1">
    <location>
        <begin position="40"/>
        <end position="49"/>
    </location>
</feature>
<feature type="region of interest" description="Disordered" evidence="1">
    <location>
        <begin position="40"/>
        <end position="145"/>
    </location>
</feature>
<sequence>MADQAVQWTNVSDVDTLKSMLAAQQAQLVQLAQLQNQTPVLTPAPATAPKHSERKRKAVKHDEDCSDYEDAELGFDQDDDEYDPANDSDYDEPKKKKKQSSAAKKGRAAAGQGRKKKQRAASDADTDDCSDDEGTVGRSSGSGSAAQVSKAAAAALRSIKSAINAQMSYRPNLKYSNSRVSLELPCLPLAVVTALMGPELTAKASNGKKQLQLKANSEDLQQMFNNGKGYGSCFGKSLRYGAVLGLVDGLTFTYNKGSETLKVHGMYTMFK</sequence>
<feature type="compositionally biased region" description="Acidic residues" evidence="1">
    <location>
        <begin position="64"/>
        <end position="90"/>
    </location>
</feature>
<dbReference type="AlphaFoldDB" id="A0A383WPW6"/>
<gene>
    <name evidence="2" type="ORF">BQ4739_LOCUS19736</name>
</gene>